<keyword evidence="3" id="KW-1185">Reference proteome</keyword>
<comment type="caution">
    <text evidence="2">The sequence shown here is derived from an EMBL/GenBank/DDBJ whole genome shotgun (WGS) entry which is preliminary data.</text>
</comment>
<accession>A0A9P0W136</accession>
<evidence type="ECO:0000313" key="3">
    <source>
        <dbReference type="Proteomes" id="UP000837801"/>
    </source>
</evidence>
<keyword evidence="1" id="KW-1133">Transmembrane helix</keyword>
<dbReference type="Proteomes" id="UP000837801">
    <property type="component" value="Unassembled WGS sequence"/>
</dbReference>
<gene>
    <name evidence="2" type="ORF">CLIB1423_23S00650</name>
</gene>
<organism evidence="2 3">
    <name type="scientific">[Candida] railenensis</name>
    <dbReference type="NCBI Taxonomy" id="45579"/>
    <lineage>
        <taxon>Eukaryota</taxon>
        <taxon>Fungi</taxon>
        <taxon>Dikarya</taxon>
        <taxon>Ascomycota</taxon>
        <taxon>Saccharomycotina</taxon>
        <taxon>Pichiomycetes</taxon>
        <taxon>Debaryomycetaceae</taxon>
        <taxon>Kurtzmaniella</taxon>
    </lineage>
</organism>
<feature type="transmembrane region" description="Helical" evidence="1">
    <location>
        <begin position="55"/>
        <end position="81"/>
    </location>
</feature>
<proteinExistence type="predicted"/>
<keyword evidence="1" id="KW-0812">Transmembrane</keyword>
<dbReference type="AlphaFoldDB" id="A0A9P0W136"/>
<feature type="transmembrane region" description="Helical" evidence="1">
    <location>
        <begin position="12"/>
        <end position="34"/>
    </location>
</feature>
<protein>
    <submittedName>
        <fullName evidence="2">Uncharacterized protein</fullName>
    </submittedName>
</protein>
<evidence type="ECO:0000256" key="1">
    <source>
        <dbReference type="SAM" id="Phobius"/>
    </source>
</evidence>
<reference evidence="2" key="1">
    <citation type="submission" date="2022-03" db="EMBL/GenBank/DDBJ databases">
        <authorList>
            <person name="Legras J.-L."/>
            <person name="Devillers H."/>
            <person name="Grondin C."/>
        </authorList>
    </citation>
    <scope>NUCLEOTIDE SEQUENCE</scope>
    <source>
        <strain evidence="2">CLIB 1423</strain>
    </source>
</reference>
<keyword evidence="1" id="KW-0472">Membrane</keyword>
<name>A0A9P0W136_9ASCO</name>
<evidence type="ECO:0000313" key="2">
    <source>
        <dbReference type="EMBL" id="CAH2355228.1"/>
    </source>
</evidence>
<sequence>MQSSAPRCCYTSLYTFVFLSLVVDSLSVFMSTAYRIENEDKLFTFRRRSWSTKSLHTLTGSLSFFATALSNLMRVICLLFLEKAGISIDIGSCSQQFAFLYLVDPKVELFTFH</sequence>
<dbReference type="EMBL" id="CAKXYY010000023">
    <property type="protein sequence ID" value="CAH2355228.1"/>
    <property type="molecule type" value="Genomic_DNA"/>
</dbReference>